<keyword evidence="1" id="KW-0812">Transmembrane</keyword>
<proteinExistence type="predicted"/>
<feature type="transmembrane region" description="Helical" evidence="1">
    <location>
        <begin position="47"/>
        <end position="69"/>
    </location>
</feature>
<keyword evidence="1" id="KW-1133">Transmembrane helix</keyword>
<name>A0A3B0VI47_9ZZZZ</name>
<accession>A0A3B0VI47</accession>
<reference evidence="2" key="1">
    <citation type="submission" date="2018-06" db="EMBL/GenBank/DDBJ databases">
        <authorList>
            <person name="Zhirakovskaya E."/>
        </authorList>
    </citation>
    <scope>NUCLEOTIDE SEQUENCE</scope>
</reference>
<organism evidence="2">
    <name type="scientific">hydrothermal vent metagenome</name>
    <dbReference type="NCBI Taxonomy" id="652676"/>
    <lineage>
        <taxon>unclassified sequences</taxon>
        <taxon>metagenomes</taxon>
        <taxon>ecological metagenomes</taxon>
    </lineage>
</organism>
<keyword evidence="1" id="KW-0472">Membrane</keyword>
<protein>
    <submittedName>
        <fullName evidence="2">Uncharacterized protein</fullName>
    </submittedName>
</protein>
<dbReference type="EMBL" id="UOEU01001047">
    <property type="protein sequence ID" value="VAW43215.1"/>
    <property type="molecule type" value="Genomic_DNA"/>
</dbReference>
<dbReference type="AlphaFoldDB" id="A0A3B0VI47"/>
<evidence type="ECO:0000313" key="2">
    <source>
        <dbReference type="EMBL" id="VAW43215.1"/>
    </source>
</evidence>
<sequence length="191" mass="21596">KTDWLIICKSAKISVMSWFPSCFSLIKKLYRVSNSFAFFSSYVWRRYCLTLAILYASPFLLIPVTLTIIKYSNSVVTYVNAAAIAKIEQGISDAAPDGFAIQAFGRVDAQQLSPEQRAQEPFLDLRRDEWGDAQAGFRVYQDWLNIINQFEYTTGKPVYINAANTFDSETGQTPTENYPVGWLGNALETIN</sequence>
<evidence type="ECO:0000256" key="1">
    <source>
        <dbReference type="SAM" id="Phobius"/>
    </source>
</evidence>
<feature type="non-terminal residue" evidence="2">
    <location>
        <position position="1"/>
    </location>
</feature>
<gene>
    <name evidence="2" type="ORF">MNBD_CHLOROFLEXI01-688</name>
</gene>